<dbReference type="Pfam" id="PF04043">
    <property type="entry name" value="PMEI"/>
    <property type="match status" value="1"/>
</dbReference>
<dbReference type="InterPro" id="IPR034088">
    <property type="entry name" value="Pla_a_1-like"/>
</dbReference>
<evidence type="ECO:0000259" key="2">
    <source>
        <dbReference type="SMART" id="SM00856"/>
    </source>
</evidence>
<dbReference type="AlphaFoldDB" id="A0A2Z7AEC6"/>
<evidence type="ECO:0000313" key="3">
    <source>
        <dbReference type="EMBL" id="KZV20085.1"/>
    </source>
</evidence>
<organism evidence="3 4">
    <name type="scientific">Dorcoceras hygrometricum</name>
    <dbReference type="NCBI Taxonomy" id="472368"/>
    <lineage>
        <taxon>Eukaryota</taxon>
        <taxon>Viridiplantae</taxon>
        <taxon>Streptophyta</taxon>
        <taxon>Embryophyta</taxon>
        <taxon>Tracheophyta</taxon>
        <taxon>Spermatophyta</taxon>
        <taxon>Magnoliopsida</taxon>
        <taxon>eudicotyledons</taxon>
        <taxon>Gunneridae</taxon>
        <taxon>Pentapetalae</taxon>
        <taxon>asterids</taxon>
        <taxon>lamiids</taxon>
        <taxon>Lamiales</taxon>
        <taxon>Gesneriaceae</taxon>
        <taxon>Didymocarpoideae</taxon>
        <taxon>Trichosporeae</taxon>
        <taxon>Loxocarpinae</taxon>
        <taxon>Dorcoceras</taxon>
    </lineage>
</organism>
<proteinExistence type="predicted"/>
<dbReference type="Proteomes" id="UP000250235">
    <property type="component" value="Unassembled WGS sequence"/>
</dbReference>
<dbReference type="Gene3D" id="1.20.140.40">
    <property type="entry name" value="Invertase/pectin methylesterase inhibitor family protein"/>
    <property type="match status" value="1"/>
</dbReference>
<dbReference type="NCBIfam" id="TIGR01614">
    <property type="entry name" value="PME_inhib"/>
    <property type="match status" value="1"/>
</dbReference>
<keyword evidence="4" id="KW-1185">Reference proteome</keyword>
<feature type="signal peptide" evidence="1">
    <location>
        <begin position="1"/>
        <end position="29"/>
    </location>
</feature>
<feature type="domain" description="Pectinesterase inhibitor" evidence="2">
    <location>
        <begin position="32"/>
        <end position="185"/>
    </location>
</feature>
<dbReference type="InterPro" id="IPR035513">
    <property type="entry name" value="Invertase/methylesterase_inhib"/>
</dbReference>
<keyword evidence="1" id="KW-0732">Signal</keyword>
<evidence type="ECO:0000256" key="1">
    <source>
        <dbReference type="SAM" id="SignalP"/>
    </source>
</evidence>
<reference evidence="3 4" key="1">
    <citation type="journal article" date="2015" name="Proc. Natl. Acad. Sci. U.S.A.">
        <title>The resurrection genome of Boea hygrometrica: A blueprint for survival of dehydration.</title>
        <authorList>
            <person name="Xiao L."/>
            <person name="Yang G."/>
            <person name="Zhang L."/>
            <person name="Yang X."/>
            <person name="Zhao S."/>
            <person name="Ji Z."/>
            <person name="Zhou Q."/>
            <person name="Hu M."/>
            <person name="Wang Y."/>
            <person name="Chen M."/>
            <person name="Xu Y."/>
            <person name="Jin H."/>
            <person name="Xiao X."/>
            <person name="Hu G."/>
            <person name="Bao F."/>
            <person name="Hu Y."/>
            <person name="Wan P."/>
            <person name="Li L."/>
            <person name="Deng X."/>
            <person name="Kuang T."/>
            <person name="Xiang C."/>
            <person name="Zhu J.K."/>
            <person name="Oliver M.J."/>
            <person name="He Y."/>
        </authorList>
    </citation>
    <scope>NUCLEOTIDE SEQUENCE [LARGE SCALE GENOMIC DNA]</scope>
    <source>
        <strain evidence="4">cv. XS01</strain>
    </source>
</reference>
<gene>
    <name evidence="3" type="ORF">F511_00942</name>
</gene>
<dbReference type="SUPFAM" id="SSF101148">
    <property type="entry name" value="Plant invertase/pectin methylesterase inhibitor"/>
    <property type="match status" value="1"/>
</dbReference>
<dbReference type="InterPro" id="IPR006501">
    <property type="entry name" value="Pectinesterase_inhib_dom"/>
</dbReference>
<dbReference type="PANTHER" id="PTHR31890:SF9">
    <property type="entry name" value="PLANT INVERTASE_PECTIN METHYLESTERASE INHIBITOR SUPERFAMILY PROTEIN"/>
    <property type="match status" value="1"/>
</dbReference>
<dbReference type="SMART" id="SM00856">
    <property type="entry name" value="PMEI"/>
    <property type="match status" value="1"/>
</dbReference>
<dbReference type="GO" id="GO:0004857">
    <property type="term" value="F:enzyme inhibitor activity"/>
    <property type="evidence" value="ECO:0007669"/>
    <property type="project" value="InterPro"/>
</dbReference>
<name>A0A2Z7AEC6_9LAMI</name>
<evidence type="ECO:0000313" key="4">
    <source>
        <dbReference type="Proteomes" id="UP000250235"/>
    </source>
</evidence>
<accession>A0A2Z7AEC6</accession>
<dbReference type="CDD" id="cd15795">
    <property type="entry name" value="PMEI-Pla_a_1_like"/>
    <property type="match status" value="1"/>
</dbReference>
<protein>
    <submittedName>
        <fullName evidence="3">Invertase inhibitor</fullName>
    </submittedName>
</protein>
<sequence length="191" mass="20859">MVSVGRAVSIAMAFFASAILVSSFTQVAGASSSTPIIRDVCASTGKQFQLDNKFCIETLSSESRIVAATDLVKMSLALIEAAMSNAAKTRDYVKNMLKQPGLKPDHRYVMQQCDIGYSNCYLSFGSALGETQEKEYFTATYDVKIAFTDNVDFCRNALTSTKIQDEVLSRGNNFIYVFGAVAFDSLDRLIG</sequence>
<dbReference type="PANTHER" id="PTHR31890">
    <property type="entry name" value="PLANT INVERTASE/PECTIN METHYLESTERASE INHIBITOR SUPERFAMILY PROTEIN"/>
    <property type="match status" value="1"/>
</dbReference>
<dbReference type="OrthoDB" id="903589at2759"/>
<feature type="chain" id="PRO_5016449303" evidence="1">
    <location>
        <begin position="30"/>
        <end position="191"/>
    </location>
</feature>
<dbReference type="EMBL" id="KV016225">
    <property type="protein sequence ID" value="KZV20085.1"/>
    <property type="molecule type" value="Genomic_DNA"/>
</dbReference>